<keyword evidence="6" id="KW-0532">Neurotransmitter transport</keyword>
<dbReference type="PANTHER" id="PTHR23511:SF6">
    <property type="entry name" value="SYNAPTIC VESICLE GLYCOPROTEIN 2C"/>
    <property type="match status" value="1"/>
</dbReference>
<name>L8Y486_TUPCH</name>
<dbReference type="SUPFAM" id="SSF141571">
    <property type="entry name" value="Pentapeptide repeat-like"/>
    <property type="match status" value="1"/>
</dbReference>
<feature type="compositionally biased region" description="Basic and acidic residues" evidence="16">
    <location>
        <begin position="113"/>
        <end position="127"/>
    </location>
</feature>
<dbReference type="NCBIfam" id="TIGR01299">
    <property type="entry name" value="synapt_SV2"/>
    <property type="match status" value="1"/>
</dbReference>
<keyword evidence="8" id="KW-0770">Synapse</keyword>
<evidence type="ECO:0000256" key="2">
    <source>
        <dbReference type="ARBA" id="ARBA00008335"/>
    </source>
</evidence>
<dbReference type="Gene3D" id="1.20.1250.20">
    <property type="entry name" value="MFS general substrate transporter like domains"/>
    <property type="match status" value="2"/>
</dbReference>
<organism evidence="19 20">
    <name type="scientific">Tupaia chinensis</name>
    <name type="common">Chinese tree shrew</name>
    <name type="synonym">Tupaia belangeri chinensis</name>
    <dbReference type="NCBI Taxonomy" id="246437"/>
    <lineage>
        <taxon>Eukaryota</taxon>
        <taxon>Metazoa</taxon>
        <taxon>Chordata</taxon>
        <taxon>Craniata</taxon>
        <taxon>Vertebrata</taxon>
        <taxon>Euteleostomi</taxon>
        <taxon>Mammalia</taxon>
        <taxon>Eutheria</taxon>
        <taxon>Euarchontoglires</taxon>
        <taxon>Scandentia</taxon>
        <taxon>Tupaiidae</taxon>
        <taxon>Tupaia</taxon>
    </lineage>
</organism>
<dbReference type="STRING" id="246437.L8Y486"/>
<dbReference type="InterPro" id="IPR005829">
    <property type="entry name" value="Sugar_transporter_CS"/>
</dbReference>
<comment type="subunit">
    <text evidence="13">Interacts with SYT1 in a calcium-dependent manner.</text>
</comment>
<dbReference type="EMBL" id="KB365901">
    <property type="protein sequence ID" value="ELV11052.1"/>
    <property type="molecule type" value="Genomic_DNA"/>
</dbReference>
<proteinExistence type="inferred from homology"/>
<dbReference type="SUPFAM" id="SSF103473">
    <property type="entry name" value="MFS general substrate transporter"/>
    <property type="match status" value="2"/>
</dbReference>
<protein>
    <recommendedName>
        <fullName evidence="14">Synaptic vesicle glycoprotein 2C</fullName>
    </recommendedName>
</protein>
<keyword evidence="20" id="KW-1185">Reference proteome</keyword>
<evidence type="ECO:0000256" key="15">
    <source>
        <dbReference type="SAM" id="Coils"/>
    </source>
</evidence>
<reference evidence="20" key="2">
    <citation type="journal article" date="2013" name="Nat. Commun.">
        <title>Genome of the Chinese tree shrew.</title>
        <authorList>
            <person name="Fan Y."/>
            <person name="Huang Z.Y."/>
            <person name="Cao C.C."/>
            <person name="Chen C.S."/>
            <person name="Chen Y.X."/>
            <person name="Fan D.D."/>
            <person name="He J."/>
            <person name="Hou H.L."/>
            <person name="Hu L."/>
            <person name="Hu X.T."/>
            <person name="Jiang X.T."/>
            <person name="Lai R."/>
            <person name="Lang Y.S."/>
            <person name="Liang B."/>
            <person name="Liao S.G."/>
            <person name="Mu D."/>
            <person name="Ma Y.Y."/>
            <person name="Niu Y.Y."/>
            <person name="Sun X.Q."/>
            <person name="Xia J.Q."/>
            <person name="Xiao J."/>
            <person name="Xiong Z.Q."/>
            <person name="Xu L."/>
            <person name="Yang L."/>
            <person name="Zhang Y."/>
            <person name="Zhao W."/>
            <person name="Zhao X.D."/>
            <person name="Zheng Y.T."/>
            <person name="Zhou J.M."/>
            <person name="Zhu Y.B."/>
            <person name="Zhang G.J."/>
            <person name="Wang J."/>
            <person name="Yao Y.G."/>
        </authorList>
    </citation>
    <scope>NUCLEOTIDE SEQUENCE [LARGE SCALE GENOMIC DNA]</scope>
</reference>
<evidence type="ECO:0000256" key="12">
    <source>
        <dbReference type="ARBA" id="ARBA00037074"/>
    </source>
</evidence>
<keyword evidence="11" id="KW-0968">Cytoplasmic vesicle</keyword>
<comment type="subcellular location">
    <subcellularLocation>
        <location evidence="1">Cytoplasmic vesicle</location>
        <location evidence="1">Secretory vesicle</location>
        <location evidence="1">Synaptic vesicle membrane</location>
        <topology evidence="1">Multi-pass membrane protein</topology>
    </subcellularLocation>
</comment>
<evidence type="ECO:0000259" key="18">
    <source>
        <dbReference type="PROSITE" id="PS50850"/>
    </source>
</evidence>
<keyword evidence="15" id="KW-0175">Coiled coil</keyword>
<dbReference type="InterPro" id="IPR036259">
    <property type="entry name" value="MFS_trans_sf"/>
</dbReference>
<comment type="function">
    <text evidence="12">Plays a role in the control of regulated secretion in neural and endocrine cells, enhancing selectively low-frequency neurotransmission. Positively regulates vesicle fusion by maintaining the readily releasable pool of secretory vesicles.</text>
</comment>
<dbReference type="GO" id="GO:0030672">
    <property type="term" value="C:synaptic vesicle membrane"/>
    <property type="evidence" value="ECO:0007669"/>
    <property type="project" value="UniProtKB-SubCell"/>
</dbReference>
<evidence type="ECO:0000313" key="20">
    <source>
        <dbReference type="Proteomes" id="UP000011518"/>
    </source>
</evidence>
<dbReference type="InterPro" id="IPR055415">
    <property type="entry name" value="LD_SV2"/>
</dbReference>
<sequence>MEDSYKDRTSLVKGAKDIAREVKKQTVKKVNQAVDRAQDEYTQRSYSRFQDEDDDDDYYPPGETYNGEANDDEGSSEATEGHDEDDEIYEGEYQGIPSMNQGKDSIVSVGQPKGDEFKDRRELESERRADEEELAQQYELIIQECGHGRFQWALFFVLGMALMADGVEVFVVGFVLPSAETDLCIPNSGSGWLGSIVYLGMMVGAFFWGGLADKVGRRQSLLICMSVNGFFAFLSSFVQGYGFFLFCRLLSGFGIGGAIPTVFSYFAEVLAREKRGEHLSWLCMFWMIGGIYASAMAWAIIPHYGWSFSMGSAYQFHSWRVFVIVCALPCVSSVVALTFMPESPRFLLEVGKHDEAWMILKLIHDTNMRARGQPEKVFTVNKIKTPKQIDELIEIESDTGTWYRRCFVRIRTELYGIWLTFMRCFNYPVRENTIKLTIVWFTLSFGYYGLSVWFPDVIKHLQSDEYALLTRKVQRDKYANFSINFTMENQIHTGMEYDNGRFLGVKFKSVTFKDSVFKSCTFEDVTSLNTYFKNCTFIDTVFDNTDFEPYKFIDSEFQNCSFFHNKTGCQITFDDDYSAYWIYFVNFLGTLAVLPGNIVSALLMDRIGRLTMLGGSMVLSGISCFFLWFGTSESMMIGMLCLYNGLTISAWNSLDVVTVELYPTDRRATGFGFLNALCKAAAVLGNLIFGSLVGITKAIPILLASTVLVCGGLVGLRLPDTRTQSAGLPRVLLTEGLEAEDCAGIRNRAWSQFDINRKPIVDDERLSAEEMDERRRQNIAYEYLCHLEEAKSLYLFKLGIAPQIQDLLGKVDFTEEEISNMRKELEKYGIQMPSFSKIGGILANELSVDEAALHAAVIAINEAIEKGIAEQTIVTLRNPNAVLTLVDDGLAQEYQKELWEAKKKKEENARLKNSCISEEERDAYEELLTQAEIQSNIDKVNRLAAVDHINAVIREGDPEVTLLALKKPEAQLPAVYPWAAPMYQNELFNLQKQNIMR</sequence>
<feature type="transmembrane region" description="Helical" evidence="17">
    <location>
        <begin position="610"/>
        <end position="629"/>
    </location>
</feature>
<keyword evidence="7 17" id="KW-1133">Transmembrane helix</keyword>
<evidence type="ECO:0000256" key="4">
    <source>
        <dbReference type="ARBA" id="ARBA00022553"/>
    </source>
</evidence>
<feature type="transmembrane region" description="Helical" evidence="17">
    <location>
        <begin position="436"/>
        <end position="454"/>
    </location>
</feature>
<feature type="transmembrane region" description="Helical" evidence="17">
    <location>
        <begin position="671"/>
        <end position="692"/>
    </location>
</feature>
<dbReference type="Pfam" id="PF23894">
    <property type="entry name" value="LD_SV2"/>
    <property type="match status" value="1"/>
</dbReference>
<gene>
    <name evidence="19" type="ORF">TREES_T100006975</name>
</gene>
<dbReference type="GO" id="GO:0007268">
    <property type="term" value="P:chemical synaptic transmission"/>
    <property type="evidence" value="ECO:0007669"/>
    <property type="project" value="InterPro"/>
</dbReference>
<evidence type="ECO:0000256" key="7">
    <source>
        <dbReference type="ARBA" id="ARBA00022989"/>
    </source>
</evidence>
<dbReference type="Proteomes" id="UP000011518">
    <property type="component" value="Unassembled WGS sequence"/>
</dbReference>
<feature type="domain" description="Major facilitator superfamily (MFS) profile" evidence="18">
    <location>
        <begin position="154"/>
        <end position="722"/>
    </location>
</feature>
<accession>L8Y486</accession>
<evidence type="ECO:0000256" key="3">
    <source>
        <dbReference type="ARBA" id="ARBA00022448"/>
    </source>
</evidence>
<feature type="transmembrane region" description="Helical" evidence="17">
    <location>
        <begin position="635"/>
        <end position="659"/>
    </location>
</feature>
<feature type="transmembrane region" description="Helical" evidence="17">
    <location>
        <begin position="279"/>
        <end position="301"/>
    </location>
</feature>
<dbReference type="Pfam" id="PF00083">
    <property type="entry name" value="Sugar_tr"/>
    <property type="match status" value="1"/>
</dbReference>
<evidence type="ECO:0000256" key="6">
    <source>
        <dbReference type="ARBA" id="ARBA00022775"/>
    </source>
</evidence>
<dbReference type="GO" id="GO:0022857">
    <property type="term" value="F:transmembrane transporter activity"/>
    <property type="evidence" value="ECO:0007669"/>
    <property type="project" value="InterPro"/>
</dbReference>
<reference evidence="20" key="1">
    <citation type="submission" date="2012-07" db="EMBL/GenBank/DDBJ databases">
        <title>Genome of the Chinese tree shrew, a rising model animal genetically related to primates.</title>
        <authorList>
            <person name="Zhang G."/>
            <person name="Fan Y."/>
            <person name="Yao Y."/>
            <person name="Huang Z."/>
        </authorList>
    </citation>
    <scope>NUCLEOTIDE SEQUENCE [LARGE SCALE GENOMIC DNA]</scope>
</reference>
<evidence type="ECO:0000256" key="16">
    <source>
        <dbReference type="SAM" id="MobiDB-lite"/>
    </source>
</evidence>
<dbReference type="GO" id="GO:0006836">
    <property type="term" value="P:neurotransmitter transport"/>
    <property type="evidence" value="ECO:0007669"/>
    <property type="project" value="UniProtKB-KW"/>
</dbReference>
<feature type="coiled-coil region" evidence="15">
    <location>
        <begin position="891"/>
        <end position="921"/>
    </location>
</feature>
<keyword evidence="5 17" id="KW-0812">Transmembrane</keyword>
<dbReference type="InterPro" id="IPR022308">
    <property type="entry name" value="SV2"/>
</dbReference>
<evidence type="ECO:0000256" key="13">
    <source>
        <dbReference type="ARBA" id="ARBA00064444"/>
    </source>
</evidence>
<feature type="transmembrane region" description="Helical" evidence="17">
    <location>
        <begin position="243"/>
        <end position="267"/>
    </location>
</feature>
<dbReference type="eggNOG" id="KOG0255">
    <property type="taxonomic scope" value="Eukaryota"/>
</dbReference>
<feature type="coiled-coil region" evidence="15">
    <location>
        <begin position="804"/>
        <end position="831"/>
    </location>
</feature>
<feature type="region of interest" description="Disordered" evidence="16">
    <location>
        <begin position="24"/>
        <end position="127"/>
    </location>
</feature>
<evidence type="ECO:0000256" key="5">
    <source>
        <dbReference type="ARBA" id="ARBA00022692"/>
    </source>
</evidence>
<evidence type="ECO:0000256" key="1">
    <source>
        <dbReference type="ARBA" id="ARBA00004644"/>
    </source>
</evidence>
<evidence type="ECO:0000256" key="10">
    <source>
        <dbReference type="ARBA" id="ARBA00023180"/>
    </source>
</evidence>
<dbReference type="FunFam" id="2.160.20.80:FF:000010">
    <property type="entry name" value="Synaptic vesicle glycoprotein 2C"/>
    <property type="match status" value="1"/>
</dbReference>
<keyword evidence="4" id="KW-0597">Phosphoprotein</keyword>
<keyword evidence="3" id="KW-0813">Transport</keyword>
<dbReference type="FunFam" id="1.20.1250.20:FF:000721">
    <property type="entry name" value="Synaptic vesicle glycoprotein 2C"/>
    <property type="match status" value="1"/>
</dbReference>
<evidence type="ECO:0000256" key="14">
    <source>
        <dbReference type="ARBA" id="ARBA00074234"/>
    </source>
</evidence>
<dbReference type="InterPro" id="IPR005828">
    <property type="entry name" value="MFS_sugar_transport-like"/>
</dbReference>
<feature type="transmembrane region" description="Helical" evidence="17">
    <location>
        <begin position="580"/>
        <end position="603"/>
    </location>
</feature>
<dbReference type="PROSITE" id="PS50850">
    <property type="entry name" value="MFS"/>
    <property type="match status" value="1"/>
</dbReference>
<dbReference type="Gene3D" id="2.160.20.80">
    <property type="entry name" value="E3 ubiquitin-protein ligase SopA"/>
    <property type="match status" value="1"/>
</dbReference>
<dbReference type="InterPro" id="IPR020846">
    <property type="entry name" value="MFS_dom"/>
</dbReference>
<dbReference type="PANTHER" id="PTHR23511">
    <property type="entry name" value="SYNAPTIC VESICLE GLYCOPROTEIN 2"/>
    <property type="match status" value="1"/>
</dbReference>
<dbReference type="FunCoup" id="L8Y486">
    <property type="interactions" value="239"/>
</dbReference>
<dbReference type="Pfam" id="PF07690">
    <property type="entry name" value="MFS_1"/>
    <property type="match status" value="1"/>
</dbReference>
<feature type="transmembrane region" description="Helical" evidence="17">
    <location>
        <begin position="152"/>
        <end position="177"/>
    </location>
</feature>
<feature type="transmembrane region" description="Helical" evidence="17">
    <location>
        <begin position="220"/>
        <end position="237"/>
    </location>
</feature>
<keyword evidence="10" id="KW-0325">Glycoprotein</keyword>
<evidence type="ECO:0000256" key="11">
    <source>
        <dbReference type="ARBA" id="ARBA00023329"/>
    </source>
</evidence>
<comment type="similarity">
    <text evidence="2">Belongs to the major facilitator superfamily.</text>
</comment>
<dbReference type="AlphaFoldDB" id="L8Y486"/>
<dbReference type="FunFam" id="1.20.1250.20:FF:000009">
    <property type="entry name" value="Synaptic vesicle glycoprotein 2A"/>
    <property type="match status" value="1"/>
</dbReference>
<evidence type="ECO:0000256" key="9">
    <source>
        <dbReference type="ARBA" id="ARBA00023136"/>
    </source>
</evidence>
<feature type="transmembrane region" description="Helical" evidence="17">
    <location>
        <begin position="189"/>
        <end position="208"/>
    </location>
</feature>
<evidence type="ECO:0000256" key="17">
    <source>
        <dbReference type="SAM" id="Phobius"/>
    </source>
</evidence>
<dbReference type="InterPro" id="IPR011701">
    <property type="entry name" value="MFS"/>
</dbReference>
<evidence type="ECO:0000256" key="8">
    <source>
        <dbReference type="ARBA" id="ARBA00023018"/>
    </source>
</evidence>
<keyword evidence="9 17" id="KW-0472">Membrane</keyword>
<dbReference type="PROSITE" id="PS00217">
    <property type="entry name" value="SUGAR_TRANSPORT_2"/>
    <property type="match status" value="1"/>
</dbReference>
<evidence type="ECO:0000313" key="19">
    <source>
        <dbReference type="EMBL" id="ELV11052.1"/>
    </source>
</evidence>
<feature type="transmembrane region" description="Helical" evidence="17">
    <location>
        <begin position="698"/>
        <end position="716"/>
    </location>
</feature>
<feature type="transmembrane region" description="Helical" evidence="17">
    <location>
        <begin position="321"/>
        <end position="340"/>
    </location>
</feature>
<dbReference type="CDD" id="cd17440">
    <property type="entry name" value="MFS_SV2C"/>
    <property type="match status" value="1"/>
</dbReference>
<dbReference type="InParanoid" id="L8Y486"/>